<dbReference type="PROSITE" id="PS50805">
    <property type="entry name" value="KRAB"/>
    <property type="match status" value="1"/>
</dbReference>
<sequence length="164" mass="19190">MPMTRESSKYSNGKNHFDYDNIAIYFTKEEWDCLKEGDKRLYKNVMMENYQMLQILGYADMKLAVISHIEQGKESCIKDYPDPQENMFGLNSRIALKQRRRYAYQRALASWPTETSEDSSDSPSLHRSNSLRQLDMSLSSDESDLSQDLLAEFEYNNLHVAEFT</sequence>
<dbReference type="SMART" id="SM00349">
    <property type="entry name" value="KRAB"/>
    <property type="match status" value="1"/>
</dbReference>
<dbReference type="Pfam" id="PF01352">
    <property type="entry name" value="KRAB"/>
    <property type="match status" value="1"/>
</dbReference>
<dbReference type="PANTHER" id="PTHR23232:SF142">
    <property type="entry name" value="GASTRULA ZINC FINGER PROTEIN XLCGF57.1-LIKE-RELATED"/>
    <property type="match status" value="1"/>
</dbReference>
<dbReference type="GO" id="GO:0006355">
    <property type="term" value="P:regulation of DNA-templated transcription"/>
    <property type="evidence" value="ECO:0007669"/>
    <property type="project" value="InterPro"/>
</dbReference>
<proteinExistence type="predicted"/>
<organism evidence="2 3">
    <name type="scientific">Pelobates cultripes</name>
    <name type="common">Western spadefoot toad</name>
    <dbReference type="NCBI Taxonomy" id="61616"/>
    <lineage>
        <taxon>Eukaryota</taxon>
        <taxon>Metazoa</taxon>
        <taxon>Chordata</taxon>
        <taxon>Craniata</taxon>
        <taxon>Vertebrata</taxon>
        <taxon>Euteleostomi</taxon>
        <taxon>Amphibia</taxon>
        <taxon>Batrachia</taxon>
        <taxon>Anura</taxon>
        <taxon>Pelobatoidea</taxon>
        <taxon>Pelobatidae</taxon>
        <taxon>Pelobates</taxon>
    </lineage>
</organism>
<feature type="domain" description="KRAB" evidence="1">
    <location>
        <begin position="17"/>
        <end position="88"/>
    </location>
</feature>
<dbReference type="SUPFAM" id="SSF109640">
    <property type="entry name" value="KRAB domain (Kruppel-associated box)"/>
    <property type="match status" value="1"/>
</dbReference>
<gene>
    <name evidence="2" type="ORF">PECUL_23A042725</name>
</gene>
<evidence type="ECO:0000313" key="3">
    <source>
        <dbReference type="Proteomes" id="UP001295444"/>
    </source>
</evidence>
<keyword evidence="3" id="KW-1185">Reference proteome</keyword>
<dbReference type="EMBL" id="OW240918">
    <property type="protein sequence ID" value="CAH2305176.1"/>
    <property type="molecule type" value="Genomic_DNA"/>
</dbReference>
<evidence type="ECO:0000313" key="2">
    <source>
        <dbReference type="EMBL" id="CAH2305176.1"/>
    </source>
</evidence>
<dbReference type="Proteomes" id="UP001295444">
    <property type="component" value="Chromosome 07"/>
</dbReference>
<accession>A0AAD1WGJ0</accession>
<name>A0AAD1WGJ0_PELCU</name>
<protein>
    <submittedName>
        <fullName evidence="2">Zinc finger 300-like isoform X1</fullName>
    </submittedName>
</protein>
<evidence type="ECO:0000259" key="1">
    <source>
        <dbReference type="PROSITE" id="PS50805"/>
    </source>
</evidence>
<dbReference type="AlphaFoldDB" id="A0AAD1WGJ0"/>
<dbReference type="InterPro" id="IPR001909">
    <property type="entry name" value="KRAB"/>
</dbReference>
<dbReference type="CDD" id="cd07765">
    <property type="entry name" value="KRAB_A-box"/>
    <property type="match status" value="1"/>
</dbReference>
<dbReference type="InterPro" id="IPR036051">
    <property type="entry name" value="KRAB_dom_sf"/>
</dbReference>
<dbReference type="Gene3D" id="6.10.140.140">
    <property type="match status" value="1"/>
</dbReference>
<reference evidence="2" key="1">
    <citation type="submission" date="2022-03" db="EMBL/GenBank/DDBJ databases">
        <authorList>
            <person name="Alioto T."/>
            <person name="Alioto T."/>
            <person name="Gomez Garrido J."/>
        </authorList>
    </citation>
    <scope>NUCLEOTIDE SEQUENCE</scope>
</reference>
<dbReference type="InterPro" id="IPR050169">
    <property type="entry name" value="Krueppel_C2H2_ZnF"/>
</dbReference>
<dbReference type="PANTHER" id="PTHR23232">
    <property type="entry name" value="KRAB DOMAIN C2H2 ZINC FINGER"/>
    <property type="match status" value="1"/>
</dbReference>